<dbReference type="InterPro" id="IPR036322">
    <property type="entry name" value="WD40_repeat_dom_sf"/>
</dbReference>
<dbReference type="InterPro" id="IPR012337">
    <property type="entry name" value="RNaseH-like_sf"/>
</dbReference>
<evidence type="ECO:0000313" key="3">
    <source>
        <dbReference type="EMBL" id="CAD7704572.1"/>
    </source>
</evidence>
<dbReference type="InterPro" id="IPR028889">
    <property type="entry name" value="USP"/>
</dbReference>
<dbReference type="PANTHER" id="PTHR15728:SF0">
    <property type="entry name" value="PAN2-PAN3 DEADENYLATION COMPLEX CATALYTIC SUBUNIT PAN2"/>
    <property type="match status" value="1"/>
</dbReference>
<dbReference type="InterPro" id="IPR028881">
    <property type="entry name" value="PAN2_UCH_dom"/>
</dbReference>
<feature type="compositionally biased region" description="Polar residues" evidence="1">
    <location>
        <begin position="733"/>
        <end position="747"/>
    </location>
</feature>
<dbReference type="OrthoDB" id="16516at2759"/>
<feature type="region of interest" description="Disordered" evidence="1">
    <location>
        <begin position="729"/>
        <end position="768"/>
    </location>
</feature>
<gene>
    <name evidence="3" type="ORF">OSTQU699_LOCUS9926</name>
</gene>
<dbReference type="AlphaFoldDB" id="A0A8S1JE84"/>
<dbReference type="EMBL" id="CAJHUC010002927">
    <property type="protein sequence ID" value="CAD7704572.1"/>
    <property type="molecule type" value="Genomic_DNA"/>
</dbReference>
<organism evidence="3 4">
    <name type="scientific">Ostreobium quekettii</name>
    <dbReference type="NCBI Taxonomy" id="121088"/>
    <lineage>
        <taxon>Eukaryota</taxon>
        <taxon>Viridiplantae</taxon>
        <taxon>Chlorophyta</taxon>
        <taxon>core chlorophytes</taxon>
        <taxon>Ulvophyceae</taxon>
        <taxon>TCBD clade</taxon>
        <taxon>Bryopsidales</taxon>
        <taxon>Ostreobineae</taxon>
        <taxon>Ostreobiaceae</taxon>
        <taxon>Ostreobium</taxon>
    </lineage>
</organism>
<dbReference type="SUPFAM" id="SSF54001">
    <property type="entry name" value="Cysteine proteinases"/>
    <property type="match status" value="1"/>
</dbReference>
<dbReference type="PANTHER" id="PTHR15728">
    <property type="entry name" value="DEADENYLATION COMPLEX CATALYTIC SUBUNIT PAN2"/>
    <property type="match status" value="1"/>
</dbReference>
<sequence>MLSEVAVAPVQPRSAEVVTKVRFDDHFELLWTGTKSGSLCVCECPTLQSYSRVKGHRHAVEDITIAQGGGLSISCDTVRLHAQGGNSRFTFRDTQGGDLLSCALYPDDANLHSSRVLFGRASGYLTTFDLETSQFLEKVPLEEGSVKVLETIFSCGLLACGQSAGKVYLADPRAGLKADRRVMAHAGGVISLASKHQLLATCGYELFNNRLVPDTVVKVFDVRSFASALYHMPFPAGPSLLAFHPKFSGTLIVGSASGVLTIADVQSDAAPHAFQVATAGRQLLACSISSSGDFIALGDNGGMVHLWSGTDQGGNAVNLMSAQHARHPPRSQPTVPLSQDDALMKAPRYSCAGTLLSDWDTATPIDVGLPPRTVDVSILNEMKQEDFIGYVPNPEYQEGLAPGEATLRVAPLRNQRVQRQYSASEEEGVNGFGHTEAILPRMYARVEMRRQGIAKFEEFDFGPYNTTKFSGLENGVSSCYCNALLQVLYFVPGLRNAVLQWRQNPDLEICLLDELSFLFRMLATDAPVPCLASNLLRALHHTREAVALGLLDVSSPSRAEMRGLAQREQTLPQRIPRLCQFLLERLDREWRHEHTAEGPSPIAKLFGVTTRVHTQCLSGGDAHREQEITSFQVELQYPPAEATPDPRFCDILQQSLRSEVVLRAWFNEERGDQKVRQTRTPTSFPQVMVISCNANDPGDPQWWRLEATDSRGASWIPWYVEIARDPPTGEVSVRQSDSAEVFSSNGAAPSGQDDTGRPNVRGGDASPSPRCAVYELTGIVAHVHDGGPHPLYDSGGHMIAHVKVPLPYLQPGQGLHFADGDPGGRGVGDRVQNPFGIPEGRWGGPTPKAQRSPVVNLPDTLDDALGIMDTTGANDGLGGGANNESPGEDVSMTSSDGGDADDGQRWLLFNDFCVTPTSADEVRQVFGGQKIPCLLFYSQTAALQAWQDSSPSEVAPVLSPEDFFRLCKSPPLQGPRYRPQHPKFKPLDLRSEMPAPGTRVAIDAEFVVPGSAQAFTLSGPKREMPTRLIVGRVSVVRGEGALAGVCFIDDYVRALEPIQDYLTRFSGLCEGDLDVETSPHYLTTLKRVAMKLRFLVDRGCVFVGHGLGQDFKIINIVVPEEQIIDTVELFHLRHHRKLSLRFLSSYLLGLDIQAHTHDSIEDARAALHLYEAYERLAAAGGLEAKLVEMYCWGKDNGWDPGSWDDRPRQGG</sequence>
<evidence type="ECO:0000313" key="4">
    <source>
        <dbReference type="Proteomes" id="UP000708148"/>
    </source>
</evidence>
<dbReference type="Gene3D" id="3.30.420.10">
    <property type="entry name" value="Ribonuclease H-like superfamily/Ribonuclease H"/>
    <property type="match status" value="1"/>
</dbReference>
<reference evidence="3" key="1">
    <citation type="submission" date="2020-12" db="EMBL/GenBank/DDBJ databases">
        <authorList>
            <person name="Iha C."/>
        </authorList>
    </citation>
    <scope>NUCLEOTIDE SEQUENCE</scope>
</reference>
<dbReference type="GO" id="GO:0031251">
    <property type="term" value="C:PAN complex"/>
    <property type="evidence" value="ECO:0007669"/>
    <property type="project" value="TreeGrafter"/>
</dbReference>
<keyword evidence="4" id="KW-1185">Reference proteome</keyword>
<dbReference type="GO" id="GO:0003676">
    <property type="term" value="F:nucleic acid binding"/>
    <property type="evidence" value="ECO:0007669"/>
    <property type="project" value="InterPro"/>
</dbReference>
<dbReference type="InterPro" id="IPR048841">
    <property type="entry name" value="PAN2_N"/>
</dbReference>
<dbReference type="SUPFAM" id="SSF50978">
    <property type="entry name" value="WD40 repeat-like"/>
    <property type="match status" value="1"/>
</dbReference>
<evidence type="ECO:0000259" key="2">
    <source>
        <dbReference type="PROSITE" id="PS50235"/>
    </source>
</evidence>
<dbReference type="SMART" id="SM00479">
    <property type="entry name" value="EXOIII"/>
    <property type="match status" value="1"/>
</dbReference>
<dbReference type="InterPro" id="IPR015943">
    <property type="entry name" value="WD40/YVTN_repeat-like_dom_sf"/>
</dbReference>
<dbReference type="GO" id="GO:0000289">
    <property type="term" value="P:nuclear-transcribed mRNA poly(A) tail shortening"/>
    <property type="evidence" value="ECO:0007669"/>
    <property type="project" value="TreeGrafter"/>
</dbReference>
<proteinExistence type="predicted"/>
<dbReference type="Pfam" id="PF13423">
    <property type="entry name" value="UCH_1"/>
    <property type="match status" value="1"/>
</dbReference>
<feature type="domain" description="USP" evidence="2">
    <location>
        <begin position="470"/>
        <end position="940"/>
    </location>
</feature>
<dbReference type="InterPro" id="IPR050785">
    <property type="entry name" value="PAN2-PAN3_catalytic_subunit"/>
</dbReference>
<name>A0A8S1JE84_9CHLO</name>
<dbReference type="Pfam" id="PF00929">
    <property type="entry name" value="RNase_T"/>
    <property type="match status" value="1"/>
</dbReference>
<dbReference type="Proteomes" id="UP000708148">
    <property type="component" value="Unassembled WGS sequence"/>
</dbReference>
<dbReference type="Gene3D" id="2.130.10.10">
    <property type="entry name" value="YVTN repeat-like/Quinoprotein amine dehydrogenase"/>
    <property type="match status" value="1"/>
</dbReference>
<accession>A0A8S1JE84</accession>
<protein>
    <recommendedName>
        <fullName evidence="2">USP domain-containing protein</fullName>
    </recommendedName>
</protein>
<feature type="region of interest" description="Disordered" evidence="1">
    <location>
        <begin position="872"/>
        <end position="901"/>
    </location>
</feature>
<comment type="caution">
    <text evidence="3">The sequence shown here is derived from an EMBL/GenBank/DDBJ whole genome shotgun (WGS) entry which is preliminary data.</text>
</comment>
<dbReference type="CDD" id="cd06143">
    <property type="entry name" value="PAN2_exo"/>
    <property type="match status" value="1"/>
</dbReference>
<dbReference type="Pfam" id="PF20770">
    <property type="entry name" value="PAN2_N"/>
    <property type="match status" value="1"/>
</dbReference>
<dbReference type="InterPro" id="IPR036397">
    <property type="entry name" value="RNaseH_sf"/>
</dbReference>
<dbReference type="SUPFAM" id="SSF53098">
    <property type="entry name" value="Ribonuclease H-like"/>
    <property type="match status" value="1"/>
</dbReference>
<dbReference type="InterPro" id="IPR013520">
    <property type="entry name" value="Ribonucl_H"/>
</dbReference>
<dbReference type="GO" id="GO:0004535">
    <property type="term" value="F:poly(A)-specific ribonuclease activity"/>
    <property type="evidence" value="ECO:0007669"/>
    <property type="project" value="TreeGrafter"/>
</dbReference>
<dbReference type="Gene3D" id="3.90.70.10">
    <property type="entry name" value="Cysteine proteinases"/>
    <property type="match status" value="1"/>
</dbReference>
<evidence type="ECO:0000256" key="1">
    <source>
        <dbReference type="SAM" id="MobiDB-lite"/>
    </source>
</evidence>
<dbReference type="InterPro" id="IPR038765">
    <property type="entry name" value="Papain-like_cys_pep_sf"/>
</dbReference>
<dbReference type="GO" id="GO:0000932">
    <property type="term" value="C:P-body"/>
    <property type="evidence" value="ECO:0007669"/>
    <property type="project" value="TreeGrafter"/>
</dbReference>
<dbReference type="PROSITE" id="PS50235">
    <property type="entry name" value="USP_3"/>
    <property type="match status" value="1"/>
</dbReference>